<dbReference type="EMBL" id="BKCJ011882908">
    <property type="protein sequence ID" value="GFD60814.1"/>
    <property type="molecule type" value="Genomic_DNA"/>
</dbReference>
<proteinExistence type="predicted"/>
<feature type="region of interest" description="Disordered" evidence="1">
    <location>
        <begin position="17"/>
        <end position="43"/>
    </location>
</feature>
<reference evidence="3" key="1">
    <citation type="journal article" date="2019" name="Sci. Rep.">
        <title>Draft genome of Tanacetum cinerariifolium, the natural source of mosquito coil.</title>
        <authorList>
            <person name="Yamashiro T."/>
            <person name="Shiraishi A."/>
            <person name="Satake H."/>
            <person name="Nakayama K."/>
        </authorList>
    </citation>
    <scope>NUCLEOTIDE SEQUENCE</scope>
</reference>
<dbReference type="InterPro" id="IPR024637">
    <property type="entry name" value="Ctk3_C"/>
</dbReference>
<feature type="non-terminal residue" evidence="3">
    <location>
        <position position="1"/>
    </location>
</feature>
<evidence type="ECO:0000313" key="3">
    <source>
        <dbReference type="EMBL" id="GFD60814.1"/>
    </source>
</evidence>
<feature type="compositionally biased region" description="Basic and acidic residues" evidence="1">
    <location>
        <begin position="22"/>
        <end position="43"/>
    </location>
</feature>
<gene>
    <name evidence="3" type="ORF">Tci_932783</name>
</gene>
<protein>
    <recommendedName>
        <fullName evidence="2">CTD kinase subunit gamma Ctk3 C-terminal domain-containing protein</fullName>
    </recommendedName>
</protein>
<accession>A0A699XYK6</accession>
<name>A0A699XYK6_TANCI</name>
<organism evidence="3">
    <name type="scientific">Tanacetum cinerariifolium</name>
    <name type="common">Dalmatian daisy</name>
    <name type="synonym">Chrysanthemum cinerariifolium</name>
    <dbReference type="NCBI Taxonomy" id="118510"/>
    <lineage>
        <taxon>Eukaryota</taxon>
        <taxon>Viridiplantae</taxon>
        <taxon>Streptophyta</taxon>
        <taxon>Embryophyta</taxon>
        <taxon>Tracheophyta</taxon>
        <taxon>Spermatophyta</taxon>
        <taxon>Magnoliopsida</taxon>
        <taxon>eudicotyledons</taxon>
        <taxon>Gunneridae</taxon>
        <taxon>Pentapetalae</taxon>
        <taxon>asterids</taxon>
        <taxon>campanulids</taxon>
        <taxon>Asterales</taxon>
        <taxon>Asteraceae</taxon>
        <taxon>Asteroideae</taxon>
        <taxon>Anthemideae</taxon>
        <taxon>Anthemidinae</taxon>
        <taxon>Tanacetum</taxon>
    </lineage>
</organism>
<feature type="domain" description="CTD kinase subunit gamma Ctk3 C-terminal" evidence="2">
    <location>
        <begin position="5"/>
        <end position="36"/>
    </location>
</feature>
<sequence length="43" mass="5295">GDLMFDNEFEKVWDGDSDVDSDDYRMTEEEAEERRKHLEYDDY</sequence>
<evidence type="ECO:0000259" key="2">
    <source>
        <dbReference type="Pfam" id="PF12350"/>
    </source>
</evidence>
<dbReference type="AlphaFoldDB" id="A0A699XYK6"/>
<dbReference type="Pfam" id="PF12350">
    <property type="entry name" value="CTK3_C"/>
    <property type="match status" value="1"/>
</dbReference>
<comment type="caution">
    <text evidence="3">The sequence shown here is derived from an EMBL/GenBank/DDBJ whole genome shotgun (WGS) entry which is preliminary data.</text>
</comment>
<evidence type="ECO:0000256" key="1">
    <source>
        <dbReference type="SAM" id="MobiDB-lite"/>
    </source>
</evidence>